<keyword evidence="3" id="KW-0418">Kinase</keyword>
<dbReference type="InterPro" id="IPR000719">
    <property type="entry name" value="Prot_kinase_dom"/>
</dbReference>
<evidence type="ECO:0000313" key="8">
    <source>
        <dbReference type="Proteomes" id="UP000616724"/>
    </source>
</evidence>
<dbReference type="AlphaFoldDB" id="A0A8J3W9L7"/>
<dbReference type="InterPro" id="IPR000772">
    <property type="entry name" value="Ricin_B_lectin"/>
</dbReference>
<evidence type="ECO:0000256" key="5">
    <source>
        <dbReference type="SAM" id="MobiDB-lite"/>
    </source>
</evidence>
<feature type="compositionally biased region" description="Basic and acidic residues" evidence="5">
    <location>
        <begin position="407"/>
        <end position="421"/>
    </location>
</feature>
<evidence type="ECO:0000259" key="6">
    <source>
        <dbReference type="PROSITE" id="PS50011"/>
    </source>
</evidence>
<keyword evidence="4" id="KW-0067">ATP-binding</keyword>
<dbReference type="PANTHER" id="PTHR43289">
    <property type="entry name" value="MITOGEN-ACTIVATED PROTEIN KINASE KINASE KINASE 20-RELATED"/>
    <property type="match status" value="1"/>
</dbReference>
<feature type="compositionally biased region" description="Low complexity" evidence="5">
    <location>
        <begin position="425"/>
        <end position="434"/>
    </location>
</feature>
<protein>
    <recommendedName>
        <fullName evidence="6">Protein kinase domain-containing protein</fullName>
    </recommendedName>
</protein>
<dbReference type="SMART" id="SM00220">
    <property type="entry name" value="S_TKc"/>
    <property type="match status" value="1"/>
</dbReference>
<dbReference type="SUPFAM" id="SSF56112">
    <property type="entry name" value="Protein kinase-like (PK-like)"/>
    <property type="match status" value="1"/>
</dbReference>
<organism evidence="7 8">
    <name type="scientific">Planobispora longispora</name>
    <dbReference type="NCBI Taxonomy" id="28887"/>
    <lineage>
        <taxon>Bacteria</taxon>
        <taxon>Bacillati</taxon>
        <taxon>Actinomycetota</taxon>
        <taxon>Actinomycetes</taxon>
        <taxon>Streptosporangiales</taxon>
        <taxon>Streptosporangiaceae</taxon>
        <taxon>Planobispora</taxon>
    </lineage>
</organism>
<keyword evidence="2" id="KW-0547">Nucleotide-binding</keyword>
<reference evidence="7 8" key="1">
    <citation type="submission" date="2021-01" db="EMBL/GenBank/DDBJ databases">
        <title>Whole genome shotgun sequence of Planobispora longispora NBRC 13918.</title>
        <authorList>
            <person name="Komaki H."/>
            <person name="Tamura T."/>
        </authorList>
    </citation>
    <scope>NUCLEOTIDE SEQUENCE [LARGE SCALE GENOMIC DNA]</scope>
    <source>
        <strain evidence="7 8">NBRC 13918</strain>
    </source>
</reference>
<dbReference type="InterPro" id="IPR035992">
    <property type="entry name" value="Ricin_B-like_lectins"/>
</dbReference>
<dbReference type="GO" id="GO:0004674">
    <property type="term" value="F:protein serine/threonine kinase activity"/>
    <property type="evidence" value="ECO:0007669"/>
    <property type="project" value="TreeGrafter"/>
</dbReference>
<dbReference type="CDD" id="cd14014">
    <property type="entry name" value="STKc_PknB_like"/>
    <property type="match status" value="1"/>
</dbReference>
<dbReference type="Pfam" id="PF00069">
    <property type="entry name" value="Pkinase"/>
    <property type="match status" value="1"/>
</dbReference>
<evidence type="ECO:0000256" key="4">
    <source>
        <dbReference type="ARBA" id="ARBA00022840"/>
    </source>
</evidence>
<feature type="compositionally biased region" description="Low complexity" evidence="5">
    <location>
        <begin position="292"/>
        <end position="311"/>
    </location>
</feature>
<sequence>MVILRGVWDMTPLRPGDPRQLGPYRITGRLGGGGQGIVYFAHSPDGTPVAVKVLREHIAEDAGVLALFAEEVQAAKRVSPFCIAQVLDDDLTGDHPYIVTEYVHGPTLQQAVADHGPYGGQDLHRLAVATMTALAAIHEAGVVHRDLKPANVLLGPDGPRVIDFGVARALESTSATASRIVGTPAYMAPEQFSGARIGPAADIFAWAVLMVFANTGRPAFGSDSLPAISYRVLNADPDLGDIADPLRRILLSCLSKDPAARPQAADLLLDLLGRGAAGAVPVVPAEAPAYGAERPAAPVPSSGGAPDPAAGGRRRGYRPLLSALLAGAVAVAVIAGVRLWPPGSTAGGAALAGPRPSAAASENPAPSLLPSSPGETGGRQPGETPTGTAGTRSATSPASVPKPRRTRSAEPEPTRSTEPKPKPTPTSTRSAAPEPTRDVSPDPEPDPGTPPPSAGPGELRNVPDQGGGVYRIINRNSGLCLHVRGGSGDDGARIVQSPCTGGAGQTWSVFGDGAIVNGRSGKCLAMPRSSTDDGALAIQWECLPASRGQKWGFRGKEIVNRNSGKCLALPRSAVEPGVQAIQWECLTASRGQKWRFAPAG</sequence>
<evidence type="ECO:0000313" key="7">
    <source>
        <dbReference type="EMBL" id="GIH80927.1"/>
    </source>
</evidence>
<dbReference type="GO" id="GO:0005524">
    <property type="term" value="F:ATP binding"/>
    <property type="evidence" value="ECO:0007669"/>
    <property type="project" value="UniProtKB-KW"/>
</dbReference>
<dbReference type="InterPro" id="IPR008271">
    <property type="entry name" value="Ser/Thr_kinase_AS"/>
</dbReference>
<dbReference type="Gene3D" id="3.30.200.20">
    <property type="entry name" value="Phosphorylase Kinase, domain 1"/>
    <property type="match status" value="1"/>
</dbReference>
<evidence type="ECO:0000256" key="2">
    <source>
        <dbReference type="ARBA" id="ARBA00022741"/>
    </source>
</evidence>
<dbReference type="Gene3D" id="1.10.510.10">
    <property type="entry name" value="Transferase(Phosphotransferase) domain 1"/>
    <property type="match status" value="1"/>
</dbReference>
<keyword evidence="8" id="KW-1185">Reference proteome</keyword>
<accession>A0A8J3W9L7</accession>
<gene>
    <name evidence="7" type="ORF">Plo01_73560</name>
</gene>
<dbReference type="PROSITE" id="PS50231">
    <property type="entry name" value="RICIN_B_LECTIN"/>
    <property type="match status" value="1"/>
</dbReference>
<keyword evidence="1" id="KW-0808">Transferase</keyword>
<dbReference type="PROSITE" id="PS00108">
    <property type="entry name" value="PROTEIN_KINASE_ST"/>
    <property type="match status" value="1"/>
</dbReference>
<dbReference type="SUPFAM" id="SSF50370">
    <property type="entry name" value="Ricin B-like lectins"/>
    <property type="match status" value="1"/>
</dbReference>
<dbReference type="InterPro" id="IPR011009">
    <property type="entry name" value="Kinase-like_dom_sf"/>
</dbReference>
<evidence type="ECO:0000256" key="1">
    <source>
        <dbReference type="ARBA" id="ARBA00022679"/>
    </source>
</evidence>
<feature type="region of interest" description="Disordered" evidence="5">
    <location>
        <begin position="348"/>
        <end position="470"/>
    </location>
</feature>
<dbReference type="CDD" id="cd00161">
    <property type="entry name" value="beta-trefoil_Ricin-like"/>
    <property type="match status" value="1"/>
</dbReference>
<feature type="domain" description="Protein kinase" evidence="6">
    <location>
        <begin position="24"/>
        <end position="272"/>
    </location>
</feature>
<dbReference type="EMBL" id="BOOH01000066">
    <property type="protein sequence ID" value="GIH80927.1"/>
    <property type="molecule type" value="Genomic_DNA"/>
</dbReference>
<evidence type="ECO:0000256" key="3">
    <source>
        <dbReference type="ARBA" id="ARBA00022777"/>
    </source>
</evidence>
<feature type="region of interest" description="Disordered" evidence="5">
    <location>
        <begin position="292"/>
        <end position="313"/>
    </location>
</feature>
<feature type="compositionally biased region" description="Low complexity" evidence="5">
    <location>
        <begin position="348"/>
        <end position="373"/>
    </location>
</feature>
<dbReference type="PANTHER" id="PTHR43289:SF34">
    <property type="entry name" value="SERINE_THREONINE-PROTEIN KINASE YBDM-RELATED"/>
    <property type="match status" value="1"/>
</dbReference>
<comment type="caution">
    <text evidence="7">The sequence shown here is derived from an EMBL/GenBank/DDBJ whole genome shotgun (WGS) entry which is preliminary data.</text>
</comment>
<name>A0A8J3W9L7_9ACTN</name>
<dbReference type="Pfam" id="PF00652">
    <property type="entry name" value="Ricin_B_lectin"/>
    <property type="match status" value="1"/>
</dbReference>
<dbReference type="Gene3D" id="2.80.10.50">
    <property type="match status" value="2"/>
</dbReference>
<proteinExistence type="predicted"/>
<dbReference type="Proteomes" id="UP000616724">
    <property type="component" value="Unassembled WGS sequence"/>
</dbReference>
<dbReference type="SMART" id="SM00458">
    <property type="entry name" value="RICIN"/>
    <property type="match status" value="1"/>
</dbReference>
<feature type="compositionally biased region" description="Polar residues" evidence="5">
    <location>
        <begin position="383"/>
        <end position="398"/>
    </location>
</feature>
<dbReference type="PROSITE" id="PS50011">
    <property type="entry name" value="PROTEIN_KINASE_DOM"/>
    <property type="match status" value="1"/>
</dbReference>